<sequence>MVTADDDFYVPNWLEELVAGYDPAAPTIVCHRAHPVLQFGSANTPLYLERESDVQDEAARRPSTDLLAVGLGGTLYPSRSLHPDATDHDAFTRLCPHADDLWCSWCARRAGSLYKKIGGPFPILNWDSTQKERLFNLNATESDAQLRRLLDAYGDPNAPEGAGAPPYS</sequence>
<evidence type="ECO:0000313" key="1">
    <source>
        <dbReference type="EMBL" id="PAX06343.1"/>
    </source>
</evidence>
<accession>A0A2A2SAU9</accession>
<gene>
    <name evidence="1" type="ORF">CKY28_17850</name>
</gene>
<comment type="caution">
    <text evidence="1">The sequence shown here is derived from an EMBL/GenBank/DDBJ whole genome shotgun (WGS) entry which is preliminary data.</text>
</comment>
<name>A0A2A2SAU9_9SPHN</name>
<dbReference type="AlphaFoldDB" id="A0A2A2SAU9"/>
<organism evidence="1 2">
    <name type="scientific">Sphingomonas lenta</name>
    <dbReference type="NCBI Taxonomy" id="1141887"/>
    <lineage>
        <taxon>Bacteria</taxon>
        <taxon>Pseudomonadati</taxon>
        <taxon>Pseudomonadota</taxon>
        <taxon>Alphaproteobacteria</taxon>
        <taxon>Sphingomonadales</taxon>
        <taxon>Sphingomonadaceae</taxon>
        <taxon>Sphingomonas</taxon>
    </lineage>
</organism>
<dbReference type="Proteomes" id="UP000218151">
    <property type="component" value="Unassembled WGS sequence"/>
</dbReference>
<evidence type="ECO:0008006" key="3">
    <source>
        <dbReference type="Google" id="ProtNLM"/>
    </source>
</evidence>
<evidence type="ECO:0000313" key="2">
    <source>
        <dbReference type="Proteomes" id="UP000218151"/>
    </source>
</evidence>
<proteinExistence type="predicted"/>
<keyword evidence="2" id="KW-1185">Reference proteome</keyword>
<dbReference type="EMBL" id="NSLI01000008">
    <property type="protein sequence ID" value="PAX06343.1"/>
    <property type="molecule type" value="Genomic_DNA"/>
</dbReference>
<dbReference type="OrthoDB" id="5465469at2"/>
<protein>
    <recommendedName>
        <fullName evidence="3">Glycosyltransferase 2-like domain-containing protein</fullName>
    </recommendedName>
</protein>
<dbReference type="RefSeq" id="WP_095999749.1">
    <property type="nucleotide sequence ID" value="NZ_NSLI01000008.1"/>
</dbReference>
<reference evidence="2" key="1">
    <citation type="submission" date="2017-09" db="EMBL/GenBank/DDBJ databases">
        <authorList>
            <person name="Feng G."/>
            <person name="Zhu H."/>
        </authorList>
    </citation>
    <scope>NUCLEOTIDE SEQUENCE [LARGE SCALE GENOMIC DNA]</scope>
    <source>
        <strain evidence="2">1PNM-20</strain>
    </source>
</reference>